<gene>
    <name evidence="1" type="ORF">DSO57_1023498</name>
</gene>
<proteinExistence type="predicted"/>
<keyword evidence="2" id="KW-1185">Reference proteome</keyword>
<reference evidence="1" key="1">
    <citation type="submission" date="2022-04" db="EMBL/GenBank/DDBJ databases">
        <title>Genome of the entomopathogenic fungus Entomophthora muscae.</title>
        <authorList>
            <person name="Elya C."/>
            <person name="Lovett B.R."/>
            <person name="Lee E."/>
            <person name="Macias A.M."/>
            <person name="Hajek A.E."/>
            <person name="De Bivort B.L."/>
            <person name="Kasson M.T."/>
            <person name="De Fine Licht H.H."/>
            <person name="Stajich J.E."/>
        </authorList>
    </citation>
    <scope>NUCLEOTIDE SEQUENCE</scope>
    <source>
        <strain evidence="1">Berkeley</strain>
    </source>
</reference>
<evidence type="ECO:0000313" key="1">
    <source>
        <dbReference type="EMBL" id="KAJ9080575.1"/>
    </source>
</evidence>
<organism evidence="1 2">
    <name type="scientific">Entomophthora muscae</name>
    <dbReference type="NCBI Taxonomy" id="34485"/>
    <lineage>
        <taxon>Eukaryota</taxon>
        <taxon>Fungi</taxon>
        <taxon>Fungi incertae sedis</taxon>
        <taxon>Zoopagomycota</taxon>
        <taxon>Entomophthoromycotina</taxon>
        <taxon>Entomophthoromycetes</taxon>
        <taxon>Entomophthorales</taxon>
        <taxon>Entomophthoraceae</taxon>
        <taxon>Entomophthora</taxon>
    </lineage>
</organism>
<evidence type="ECO:0000313" key="2">
    <source>
        <dbReference type="Proteomes" id="UP001165960"/>
    </source>
</evidence>
<dbReference type="Proteomes" id="UP001165960">
    <property type="component" value="Unassembled WGS sequence"/>
</dbReference>
<dbReference type="EMBL" id="QTSX02001543">
    <property type="protein sequence ID" value="KAJ9080575.1"/>
    <property type="molecule type" value="Genomic_DNA"/>
</dbReference>
<sequence>MDEEIQRECERLRMENREPEMYELEAELARRKEERKKNWSIPKDPKGSLTELNKKDFRILAMKMKRLKQPTKKEMDALDNIHLI</sequence>
<comment type="caution">
    <text evidence="1">The sequence shown here is derived from an EMBL/GenBank/DDBJ whole genome shotgun (WGS) entry which is preliminary data.</text>
</comment>
<accession>A0ACC2U0S2</accession>
<protein>
    <submittedName>
        <fullName evidence="1">Uncharacterized protein</fullName>
    </submittedName>
</protein>
<name>A0ACC2U0S2_9FUNG</name>